<dbReference type="InterPro" id="IPR058982">
    <property type="entry name" value="Beta-barrel_AprE"/>
</dbReference>
<comment type="similarity">
    <text evidence="2 9">Belongs to the membrane fusion protein (MFP) (TC 8.A.1) family.</text>
</comment>
<dbReference type="Pfam" id="PF26002">
    <property type="entry name" value="Beta-barrel_AprE"/>
    <property type="match status" value="1"/>
</dbReference>
<dbReference type="RefSeq" id="WP_281932039.1">
    <property type="nucleotide sequence ID" value="NZ_AP027142.1"/>
</dbReference>
<evidence type="ECO:0000259" key="12">
    <source>
        <dbReference type="Pfam" id="PF26002"/>
    </source>
</evidence>
<dbReference type="NCBIfam" id="TIGR01843">
    <property type="entry name" value="type_I_hlyD"/>
    <property type="match status" value="1"/>
</dbReference>
<evidence type="ECO:0000256" key="2">
    <source>
        <dbReference type="ARBA" id="ARBA00009477"/>
    </source>
</evidence>
<dbReference type="InterPro" id="IPR050739">
    <property type="entry name" value="MFP"/>
</dbReference>
<dbReference type="PANTHER" id="PTHR30386">
    <property type="entry name" value="MEMBRANE FUSION SUBUNIT OF EMRAB-TOLC MULTIDRUG EFFLUX PUMP"/>
    <property type="match status" value="1"/>
</dbReference>
<dbReference type="Gene3D" id="2.40.50.100">
    <property type="match status" value="1"/>
</dbReference>
<feature type="transmembrane region" description="Helical" evidence="9">
    <location>
        <begin position="32"/>
        <end position="52"/>
    </location>
</feature>
<dbReference type="PROSITE" id="PS00543">
    <property type="entry name" value="HLYD_FAMILY"/>
    <property type="match status" value="1"/>
</dbReference>
<name>A0ABN6VIP6_9HYPH</name>
<dbReference type="EMBL" id="AP027142">
    <property type="protein sequence ID" value="BDV35573.1"/>
    <property type="molecule type" value="Genomic_DNA"/>
</dbReference>
<organism evidence="13 14">
    <name type="scientific">Methylocystis iwaonis</name>
    <dbReference type="NCBI Taxonomy" id="2885079"/>
    <lineage>
        <taxon>Bacteria</taxon>
        <taxon>Pseudomonadati</taxon>
        <taxon>Pseudomonadota</taxon>
        <taxon>Alphaproteobacteria</taxon>
        <taxon>Hyphomicrobiales</taxon>
        <taxon>Methylocystaceae</taxon>
        <taxon>Methylocystis</taxon>
    </lineage>
</organism>
<feature type="domain" description="AprE-like long alpha-helical hairpin" evidence="11">
    <location>
        <begin position="105"/>
        <end position="183"/>
    </location>
</feature>
<keyword evidence="3 9" id="KW-0813">Transport</keyword>
<keyword evidence="10" id="KW-0175">Coiled coil</keyword>
<feature type="coiled-coil region" evidence="10">
    <location>
        <begin position="197"/>
        <end position="246"/>
    </location>
</feature>
<evidence type="ECO:0000256" key="3">
    <source>
        <dbReference type="ARBA" id="ARBA00022448"/>
    </source>
</evidence>
<keyword evidence="14" id="KW-1185">Reference proteome</keyword>
<evidence type="ECO:0000256" key="1">
    <source>
        <dbReference type="ARBA" id="ARBA00004377"/>
    </source>
</evidence>
<evidence type="ECO:0000256" key="6">
    <source>
        <dbReference type="ARBA" id="ARBA00022692"/>
    </source>
</evidence>
<evidence type="ECO:0000256" key="4">
    <source>
        <dbReference type="ARBA" id="ARBA00022475"/>
    </source>
</evidence>
<protein>
    <recommendedName>
        <fullName evidence="9">Membrane fusion protein (MFP) family protein</fullName>
    </recommendedName>
</protein>
<dbReference type="InterPro" id="IPR006144">
    <property type="entry name" value="Secretion_HlyD_CS"/>
</dbReference>
<dbReference type="Proteomes" id="UP001317629">
    <property type="component" value="Chromosome"/>
</dbReference>
<keyword evidence="6 9" id="KW-0812">Transmembrane</keyword>
<evidence type="ECO:0000313" key="14">
    <source>
        <dbReference type="Proteomes" id="UP001317629"/>
    </source>
</evidence>
<evidence type="ECO:0000259" key="11">
    <source>
        <dbReference type="Pfam" id="PF25994"/>
    </source>
</evidence>
<dbReference type="PRINTS" id="PR01490">
    <property type="entry name" value="RTXTOXIND"/>
</dbReference>
<dbReference type="InterPro" id="IPR058781">
    <property type="entry name" value="HH_AprE-like"/>
</dbReference>
<sequence>MDMKRIGANAAALIAATMEDEASDRYRMSRPLLWITALGLVVFLVWAANASLDEVTNGAGKVEPLSRSQVIQSLQGGILESLAVQEGEEVAVGQKLAVIEDTQFRAAYQDLDGQTIALKAALSRLYAELSGADHIDFNRDVKANDEIIRGEISLFNARRQHFSEAVSSLDERIGLTSRQLELLKPMVERGASSRLKQIELERTLADLKGQLAEARNSYFQEINDQITKKSAELASLTQQREQKRDALTHAVLKSPVRGIVKNLKVTTRGGVVSPGETIMEIVPLDDQLYVEAEIRPQDVAFLHTGQRANVKITAYDYTIYGMLTGELVFISADTLKDETRKDADPYYRVRVLTDTAALQGPDGPLPIKPGMVADVNIQTGKKTVLDYLLKPILKGQEALHER</sequence>
<proteinExistence type="inferred from homology"/>
<comment type="subcellular location">
    <subcellularLocation>
        <location evidence="1 9">Cell inner membrane</location>
        <topology evidence="1 9">Single-pass membrane protein</topology>
    </subcellularLocation>
</comment>
<evidence type="ECO:0000256" key="9">
    <source>
        <dbReference type="RuleBase" id="RU365093"/>
    </source>
</evidence>
<evidence type="ECO:0000256" key="5">
    <source>
        <dbReference type="ARBA" id="ARBA00022519"/>
    </source>
</evidence>
<gene>
    <name evidence="13" type="ORF">SS37A_31020</name>
</gene>
<dbReference type="InterPro" id="IPR010129">
    <property type="entry name" value="T1SS_HlyD"/>
</dbReference>
<dbReference type="Gene3D" id="2.40.30.170">
    <property type="match status" value="1"/>
</dbReference>
<evidence type="ECO:0000256" key="8">
    <source>
        <dbReference type="ARBA" id="ARBA00023136"/>
    </source>
</evidence>
<evidence type="ECO:0000313" key="13">
    <source>
        <dbReference type="EMBL" id="BDV35573.1"/>
    </source>
</evidence>
<evidence type="ECO:0000256" key="10">
    <source>
        <dbReference type="SAM" id="Coils"/>
    </source>
</evidence>
<keyword evidence="5 9" id="KW-0997">Cell inner membrane</keyword>
<keyword evidence="4 9" id="KW-1003">Cell membrane</keyword>
<evidence type="ECO:0000256" key="7">
    <source>
        <dbReference type="ARBA" id="ARBA00022989"/>
    </source>
</evidence>
<keyword evidence="8 9" id="KW-0472">Membrane</keyword>
<dbReference type="PANTHER" id="PTHR30386:SF26">
    <property type="entry name" value="TRANSPORT PROTEIN COMB"/>
    <property type="match status" value="1"/>
</dbReference>
<dbReference type="SUPFAM" id="SSF111369">
    <property type="entry name" value="HlyD-like secretion proteins"/>
    <property type="match status" value="1"/>
</dbReference>
<keyword evidence="7 9" id="KW-1133">Transmembrane helix</keyword>
<feature type="domain" description="AprE-like beta-barrel" evidence="12">
    <location>
        <begin position="288"/>
        <end position="380"/>
    </location>
</feature>
<dbReference type="Pfam" id="PF25994">
    <property type="entry name" value="HH_AprE"/>
    <property type="match status" value="1"/>
</dbReference>
<reference evidence="13 14" key="1">
    <citation type="journal article" date="2023" name="Int. J. Syst. Evol. Microbiol.">
        <title>Methylocystis iwaonis sp. nov., a type II methane-oxidizing bacterium from surface soil of a rice paddy field in Japan, and emended description of the genus Methylocystis (ex Whittenbury et al. 1970) Bowman et al. 1993.</title>
        <authorList>
            <person name="Kaise H."/>
            <person name="Sawadogo J.B."/>
            <person name="Alam M.S."/>
            <person name="Ueno C."/>
            <person name="Dianou D."/>
            <person name="Shinjo R."/>
            <person name="Asakawa S."/>
        </authorList>
    </citation>
    <scope>NUCLEOTIDE SEQUENCE [LARGE SCALE GENOMIC DNA]</scope>
    <source>
        <strain evidence="13 14">SS37A-Re</strain>
    </source>
</reference>
<accession>A0ABN6VIP6</accession>